<dbReference type="PANTHER" id="PTHR34203">
    <property type="entry name" value="METHYLTRANSFERASE, FKBM FAMILY PROTEIN"/>
    <property type="match status" value="1"/>
</dbReference>
<sequence>MLKLKNILRRELGVARSLVQRYRSADGAWRDRLLGQFVQPADLVFDIGAHIGDCIASLRRLEARVVAVEPQPALARTLRILHGRDRQVVLEQVAMGADTTEAEMYLNLANPTVSSLSRGFMTAAQYGQAWQGQRWEGRVKVPVTTLDAMIARHGEPRFCKIDVEGYEAIVLQGLSRPLAALSFEFTTIQRQVALRALAECERLGGYRYNAALGASTSLVHANWLSAEEIGCWTEGLPEAANAGDIYAVRVDA</sequence>
<dbReference type="InterPro" id="IPR006342">
    <property type="entry name" value="FkbM_mtfrase"/>
</dbReference>
<comment type="caution">
    <text evidence="2">The sequence shown here is derived from an EMBL/GenBank/DDBJ whole genome shotgun (WGS) entry which is preliminary data.</text>
</comment>
<dbReference type="Pfam" id="PF05050">
    <property type="entry name" value="Methyltransf_21"/>
    <property type="match status" value="1"/>
</dbReference>
<dbReference type="NCBIfam" id="TIGR01444">
    <property type="entry name" value="fkbM_fam"/>
    <property type="match status" value="1"/>
</dbReference>
<dbReference type="SUPFAM" id="SSF53335">
    <property type="entry name" value="S-adenosyl-L-methionine-dependent methyltransferases"/>
    <property type="match status" value="1"/>
</dbReference>
<dbReference type="Proteomes" id="UP001138768">
    <property type="component" value="Unassembled WGS sequence"/>
</dbReference>
<feature type="domain" description="Methyltransferase FkbM" evidence="1">
    <location>
        <begin position="46"/>
        <end position="186"/>
    </location>
</feature>
<keyword evidence="3" id="KW-1185">Reference proteome</keyword>
<protein>
    <recommendedName>
        <fullName evidence="1">Methyltransferase FkbM domain-containing protein</fullName>
    </recommendedName>
</protein>
<dbReference type="AlphaFoldDB" id="A0A9X1B6C8"/>
<gene>
    <name evidence="2" type="ORF">CKO42_23675</name>
</gene>
<organism evidence="2 3">
    <name type="scientific">Lamprobacter modestohalophilus</name>
    <dbReference type="NCBI Taxonomy" id="1064514"/>
    <lineage>
        <taxon>Bacteria</taxon>
        <taxon>Pseudomonadati</taxon>
        <taxon>Pseudomonadota</taxon>
        <taxon>Gammaproteobacteria</taxon>
        <taxon>Chromatiales</taxon>
        <taxon>Chromatiaceae</taxon>
        <taxon>Lamprobacter</taxon>
    </lineage>
</organism>
<evidence type="ECO:0000313" key="3">
    <source>
        <dbReference type="Proteomes" id="UP001138768"/>
    </source>
</evidence>
<reference evidence="2 3" key="1">
    <citation type="journal article" date="2020" name="Microorganisms">
        <title>Osmotic Adaptation and Compatible Solute Biosynthesis of Phototrophic Bacteria as Revealed from Genome Analyses.</title>
        <authorList>
            <person name="Imhoff J.F."/>
            <person name="Rahn T."/>
            <person name="Kunzel S."/>
            <person name="Keller A."/>
            <person name="Neulinger S.C."/>
        </authorList>
    </citation>
    <scope>NUCLEOTIDE SEQUENCE [LARGE SCALE GENOMIC DNA]</scope>
    <source>
        <strain evidence="2 3">DSM 25653</strain>
    </source>
</reference>
<evidence type="ECO:0000259" key="1">
    <source>
        <dbReference type="Pfam" id="PF05050"/>
    </source>
</evidence>
<proteinExistence type="predicted"/>
<dbReference type="EMBL" id="NRRY01000069">
    <property type="protein sequence ID" value="MBK1621358.1"/>
    <property type="molecule type" value="Genomic_DNA"/>
</dbReference>
<dbReference type="InterPro" id="IPR029063">
    <property type="entry name" value="SAM-dependent_MTases_sf"/>
</dbReference>
<dbReference type="InterPro" id="IPR052514">
    <property type="entry name" value="SAM-dependent_MTase"/>
</dbReference>
<dbReference type="Gene3D" id="3.40.50.150">
    <property type="entry name" value="Vaccinia Virus protein VP39"/>
    <property type="match status" value="1"/>
</dbReference>
<evidence type="ECO:0000313" key="2">
    <source>
        <dbReference type="EMBL" id="MBK1621358.1"/>
    </source>
</evidence>
<dbReference type="PANTHER" id="PTHR34203:SF15">
    <property type="entry name" value="SLL1173 PROTEIN"/>
    <property type="match status" value="1"/>
</dbReference>
<name>A0A9X1B6C8_9GAMM</name>
<dbReference type="RefSeq" id="WP_200250204.1">
    <property type="nucleotide sequence ID" value="NZ_NRRY01000069.1"/>
</dbReference>
<accession>A0A9X1B6C8</accession>